<dbReference type="GO" id="GO:0016853">
    <property type="term" value="F:isomerase activity"/>
    <property type="evidence" value="ECO:0007669"/>
    <property type="project" value="UniProtKB-KW"/>
</dbReference>
<name>E9HNS9_DAPPU</name>
<dbReference type="AlphaFoldDB" id="E9HNS9"/>
<evidence type="ECO:0000256" key="1">
    <source>
        <dbReference type="ARBA" id="ARBA00005446"/>
    </source>
</evidence>
<dbReference type="PROSITE" id="PS51192">
    <property type="entry name" value="HELICASE_ATP_BIND_1"/>
    <property type="match status" value="1"/>
</dbReference>
<dbReference type="InterPro" id="IPR011545">
    <property type="entry name" value="DEAD/DEAH_box_helicase_dom"/>
</dbReference>
<dbReference type="Pfam" id="PF00270">
    <property type="entry name" value="DEAD"/>
    <property type="match status" value="1"/>
</dbReference>
<dbReference type="InParanoid" id="E9HNS9"/>
<dbReference type="HOGENOM" id="CLU_001103_17_3_1"/>
<dbReference type="GO" id="GO:0003677">
    <property type="term" value="F:DNA binding"/>
    <property type="evidence" value="ECO:0007669"/>
    <property type="project" value="UniProtKB-KW"/>
</dbReference>
<dbReference type="EMBL" id="GL732698">
    <property type="protein sequence ID" value="EFX66607.1"/>
    <property type="molecule type" value="Genomic_DNA"/>
</dbReference>
<dbReference type="STRING" id="6669.E9HNS9"/>
<dbReference type="GO" id="GO:0005524">
    <property type="term" value="F:ATP binding"/>
    <property type="evidence" value="ECO:0007669"/>
    <property type="project" value="InterPro"/>
</dbReference>
<accession>E9HNS9</accession>
<dbReference type="PhylomeDB" id="E9HNS9"/>
<gene>
    <name evidence="6" type="ORF">DAPPUDRAFT_12263</name>
</gene>
<dbReference type="eggNOG" id="KOG0351">
    <property type="taxonomic scope" value="Eukaryota"/>
</dbReference>
<dbReference type="Gene3D" id="3.40.50.300">
    <property type="entry name" value="P-loop containing nucleotide triphosphate hydrolases"/>
    <property type="match status" value="2"/>
</dbReference>
<evidence type="ECO:0000313" key="7">
    <source>
        <dbReference type="Proteomes" id="UP000000305"/>
    </source>
</evidence>
<evidence type="ECO:0000256" key="4">
    <source>
        <dbReference type="ARBA" id="ARBA00023242"/>
    </source>
</evidence>
<evidence type="ECO:0000256" key="3">
    <source>
        <dbReference type="ARBA" id="ARBA00023235"/>
    </source>
</evidence>
<evidence type="ECO:0000259" key="5">
    <source>
        <dbReference type="PROSITE" id="PS51192"/>
    </source>
</evidence>
<evidence type="ECO:0000256" key="2">
    <source>
        <dbReference type="ARBA" id="ARBA00023125"/>
    </source>
</evidence>
<keyword evidence="3" id="KW-0413">Isomerase</keyword>
<dbReference type="KEGG" id="dpx:DAPPUDRAFT_12263"/>
<feature type="domain" description="Helicase ATP-binding" evidence="5">
    <location>
        <begin position="12"/>
        <end position="129"/>
    </location>
</feature>
<dbReference type="SUPFAM" id="SSF52540">
    <property type="entry name" value="P-loop containing nucleoside triphosphate hydrolases"/>
    <property type="match status" value="1"/>
</dbReference>
<evidence type="ECO:0000313" key="6">
    <source>
        <dbReference type="EMBL" id="EFX66607.1"/>
    </source>
</evidence>
<organism evidence="6 7">
    <name type="scientific">Daphnia pulex</name>
    <name type="common">Water flea</name>
    <dbReference type="NCBI Taxonomy" id="6669"/>
    <lineage>
        <taxon>Eukaryota</taxon>
        <taxon>Metazoa</taxon>
        <taxon>Ecdysozoa</taxon>
        <taxon>Arthropoda</taxon>
        <taxon>Crustacea</taxon>
        <taxon>Branchiopoda</taxon>
        <taxon>Diplostraca</taxon>
        <taxon>Cladocera</taxon>
        <taxon>Anomopoda</taxon>
        <taxon>Daphniidae</taxon>
        <taxon>Daphnia</taxon>
    </lineage>
</organism>
<comment type="similarity">
    <text evidence="1">Belongs to the helicase family. RecQ subfamily.</text>
</comment>
<feature type="non-terminal residue" evidence="6">
    <location>
        <position position="129"/>
    </location>
</feature>
<reference evidence="6 7" key="1">
    <citation type="journal article" date="2011" name="Science">
        <title>The ecoresponsive genome of Daphnia pulex.</title>
        <authorList>
            <person name="Colbourne J.K."/>
            <person name="Pfrender M.E."/>
            <person name="Gilbert D."/>
            <person name="Thomas W.K."/>
            <person name="Tucker A."/>
            <person name="Oakley T.H."/>
            <person name="Tokishita S."/>
            <person name="Aerts A."/>
            <person name="Arnold G.J."/>
            <person name="Basu M.K."/>
            <person name="Bauer D.J."/>
            <person name="Caceres C.E."/>
            <person name="Carmel L."/>
            <person name="Casola C."/>
            <person name="Choi J.H."/>
            <person name="Detter J.C."/>
            <person name="Dong Q."/>
            <person name="Dusheyko S."/>
            <person name="Eads B.D."/>
            <person name="Frohlich T."/>
            <person name="Geiler-Samerotte K.A."/>
            <person name="Gerlach D."/>
            <person name="Hatcher P."/>
            <person name="Jogdeo S."/>
            <person name="Krijgsveld J."/>
            <person name="Kriventseva E.V."/>
            <person name="Kultz D."/>
            <person name="Laforsch C."/>
            <person name="Lindquist E."/>
            <person name="Lopez J."/>
            <person name="Manak J.R."/>
            <person name="Muller J."/>
            <person name="Pangilinan J."/>
            <person name="Patwardhan R.P."/>
            <person name="Pitluck S."/>
            <person name="Pritham E.J."/>
            <person name="Rechtsteiner A."/>
            <person name="Rho M."/>
            <person name="Rogozin I.B."/>
            <person name="Sakarya O."/>
            <person name="Salamov A."/>
            <person name="Schaack S."/>
            <person name="Shapiro H."/>
            <person name="Shiga Y."/>
            <person name="Skalitzky C."/>
            <person name="Smith Z."/>
            <person name="Souvorov A."/>
            <person name="Sung W."/>
            <person name="Tang Z."/>
            <person name="Tsuchiya D."/>
            <person name="Tu H."/>
            <person name="Vos H."/>
            <person name="Wang M."/>
            <person name="Wolf Y.I."/>
            <person name="Yamagata H."/>
            <person name="Yamada T."/>
            <person name="Ye Y."/>
            <person name="Shaw J.R."/>
            <person name="Andrews J."/>
            <person name="Crease T.J."/>
            <person name="Tang H."/>
            <person name="Lucas S.M."/>
            <person name="Robertson H.M."/>
            <person name="Bork P."/>
            <person name="Koonin E.V."/>
            <person name="Zdobnov E.M."/>
            <person name="Grigoriev I.V."/>
            <person name="Lynch M."/>
            <person name="Boore J.L."/>
        </authorList>
    </citation>
    <scope>NUCLEOTIDE SEQUENCE [LARGE SCALE GENOMIC DNA]</scope>
</reference>
<dbReference type="InterPro" id="IPR014001">
    <property type="entry name" value="Helicase_ATP-bd"/>
</dbReference>
<protein>
    <recommendedName>
        <fullName evidence="5">Helicase ATP-binding domain-containing protein</fullName>
    </recommendedName>
</protein>
<dbReference type="Proteomes" id="UP000000305">
    <property type="component" value="Unassembled WGS sequence"/>
</dbReference>
<keyword evidence="2" id="KW-0238">DNA-binding</keyword>
<dbReference type="OrthoDB" id="6372928at2759"/>
<dbReference type="PANTHER" id="PTHR13710:SF153">
    <property type="entry name" value="RECQ-LIKE DNA HELICASE BLM"/>
    <property type="match status" value="1"/>
</dbReference>
<sequence length="129" mass="14746">YSILKQQQVEVIDPALIKLDCLVVMSTGGGKSTCFLLPGLVERDVTFVVSPLKSLMFDQVNYLNSLGVIKMNHHFNYMWNLLKCLKTLIEVGDRKKLQKLMMILDQKGYLLRFVIDEAHCICSCGTEFR</sequence>
<proteinExistence type="inferred from homology"/>
<feature type="non-terminal residue" evidence="6">
    <location>
        <position position="1"/>
    </location>
</feature>
<dbReference type="InterPro" id="IPR027417">
    <property type="entry name" value="P-loop_NTPase"/>
</dbReference>
<keyword evidence="4" id="KW-0539">Nucleus</keyword>
<dbReference type="PANTHER" id="PTHR13710">
    <property type="entry name" value="DNA HELICASE RECQ FAMILY MEMBER"/>
    <property type="match status" value="1"/>
</dbReference>
<keyword evidence="7" id="KW-1185">Reference proteome</keyword>